<protein>
    <submittedName>
        <fullName evidence="10">Serine/threonine-protein kinase</fullName>
    </submittedName>
</protein>
<reference evidence="11" key="1">
    <citation type="journal article" date="2013" name="Science">
        <title>Gene transfer from bacteria and archaea facilitated evolution of an extremophilic eukaryote.</title>
        <authorList>
            <person name="Schonknecht G."/>
            <person name="Chen W.H."/>
            <person name="Ternes C.M."/>
            <person name="Barbier G.G."/>
            <person name="Shrestha R.P."/>
            <person name="Stanke M."/>
            <person name="Brautigam A."/>
            <person name="Baker B.J."/>
            <person name="Banfield J.F."/>
            <person name="Garavito R.M."/>
            <person name="Carr K."/>
            <person name="Wilkerson C."/>
            <person name="Rensing S.A."/>
            <person name="Gagneul D."/>
            <person name="Dickenson N.E."/>
            <person name="Oesterhelt C."/>
            <person name="Lercher M.J."/>
            <person name="Weber A.P."/>
        </authorList>
    </citation>
    <scope>NUCLEOTIDE SEQUENCE [LARGE SCALE GENOMIC DNA]</scope>
    <source>
        <strain evidence="11">074W</strain>
    </source>
</reference>
<dbReference type="Pfam" id="PF00069">
    <property type="entry name" value="Pkinase"/>
    <property type="match status" value="1"/>
</dbReference>
<dbReference type="InterPro" id="IPR011009">
    <property type="entry name" value="Kinase-like_dom_sf"/>
</dbReference>
<name>M2XHV7_GALSU</name>
<accession>M2XHV7</accession>
<organism evidence="10 11">
    <name type="scientific">Galdieria sulphuraria</name>
    <name type="common">Red alga</name>
    <dbReference type="NCBI Taxonomy" id="130081"/>
    <lineage>
        <taxon>Eukaryota</taxon>
        <taxon>Rhodophyta</taxon>
        <taxon>Bangiophyceae</taxon>
        <taxon>Galdieriales</taxon>
        <taxon>Galdieriaceae</taxon>
        <taxon>Galdieria</taxon>
    </lineage>
</organism>
<dbReference type="eggNOG" id="KOG0587">
    <property type="taxonomic scope" value="Eukaryota"/>
</dbReference>
<dbReference type="Proteomes" id="UP000030680">
    <property type="component" value="Unassembled WGS sequence"/>
</dbReference>
<evidence type="ECO:0000256" key="6">
    <source>
        <dbReference type="ARBA" id="ARBA00022840"/>
    </source>
</evidence>
<evidence type="ECO:0000259" key="9">
    <source>
        <dbReference type="PROSITE" id="PS50011"/>
    </source>
</evidence>
<dbReference type="InterPro" id="IPR000719">
    <property type="entry name" value="Prot_kinase_dom"/>
</dbReference>
<comment type="similarity">
    <text evidence="1">Belongs to the protein kinase superfamily. STE Ser/Thr protein kinase family. STE20 subfamily.</text>
</comment>
<dbReference type="AlphaFoldDB" id="M2XHV7"/>
<dbReference type="GeneID" id="17088455"/>
<dbReference type="SUPFAM" id="SSF56112">
    <property type="entry name" value="Protein kinase-like (PK-like)"/>
    <property type="match status" value="1"/>
</dbReference>
<sequence>MSQFHKGHTHFDGLIVNLTGDTSLHIKRYLGRGSIGGVFQASLKSRSSKQERLVAAKFVHLPNYSGLQTAAEDLQQSFLGFSALHRSLLDCKVFADEQLKGIWIISDYCYPGNTLLLSKELGGFSESLIACFVKEVLLVLVQLEERPSWQGLQCIKGSNILLDCSGQVRIVDYHQLSVILPLLDDQFNVKPSVVYWNGPETKFCDKFLNFSISSSGDIWALGIWIIELAQGFTPLQSHGPFKVASCLDAGERPQLECPSLYSIYFLDFLHQCLQMNPQLRPTARELLSHSFLSAASKEDTSHVLQHISSQDISSEVEDTYLTKEWIVILSGNKFLPLPYLSVFDVPMEQTKLVGQKVKGEQVDE</sequence>
<dbReference type="KEGG" id="gsl:Gasu_29000"/>
<dbReference type="Gramene" id="EME29677">
    <property type="protein sequence ID" value="EME29677"/>
    <property type="gene ID" value="Gasu_29000"/>
</dbReference>
<dbReference type="RefSeq" id="XP_005706197.1">
    <property type="nucleotide sequence ID" value="XM_005706140.1"/>
</dbReference>
<evidence type="ECO:0000313" key="10">
    <source>
        <dbReference type="EMBL" id="EME29677.1"/>
    </source>
</evidence>
<keyword evidence="11" id="KW-1185">Reference proteome</keyword>
<keyword evidence="6" id="KW-0067">ATP-binding</keyword>
<dbReference type="OrthoDB" id="266718at2759"/>
<feature type="domain" description="Protein kinase" evidence="9">
    <location>
        <begin position="24"/>
        <end position="292"/>
    </location>
</feature>
<evidence type="ECO:0000256" key="8">
    <source>
        <dbReference type="ARBA" id="ARBA00048679"/>
    </source>
</evidence>
<gene>
    <name evidence="10" type="ORF">Gasu_29000</name>
</gene>
<dbReference type="Gene3D" id="1.10.510.10">
    <property type="entry name" value="Transferase(Phosphotransferase) domain 1"/>
    <property type="match status" value="1"/>
</dbReference>
<dbReference type="PROSITE" id="PS50011">
    <property type="entry name" value="PROTEIN_KINASE_DOM"/>
    <property type="match status" value="1"/>
</dbReference>
<dbReference type="GO" id="GO:0005524">
    <property type="term" value="F:ATP binding"/>
    <property type="evidence" value="ECO:0007669"/>
    <property type="project" value="UniProtKB-KW"/>
</dbReference>
<comment type="catalytic activity">
    <reaction evidence="7">
        <text>L-threonyl-[protein] + ATP = O-phospho-L-threonyl-[protein] + ADP + H(+)</text>
        <dbReference type="Rhea" id="RHEA:46608"/>
        <dbReference type="Rhea" id="RHEA-COMP:11060"/>
        <dbReference type="Rhea" id="RHEA-COMP:11605"/>
        <dbReference type="ChEBI" id="CHEBI:15378"/>
        <dbReference type="ChEBI" id="CHEBI:30013"/>
        <dbReference type="ChEBI" id="CHEBI:30616"/>
        <dbReference type="ChEBI" id="CHEBI:61977"/>
        <dbReference type="ChEBI" id="CHEBI:456216"/>
        <dbReference type="EC" id="2.7.11.1"/>
    </reaction>
</comment>
<comment type="catalytic activity">
    <reaction evidence="8">
        <text>L-seryl-[protein] + ATP = O-phospho-L-seryl-[protein] + ADP + H(+)</text>
        <dbReference type="Rhea" id="RHEA:17989"/>
        <dbReference type="Rhea" id="RHEA-COMP:9863"/>
        <dbReference type="Rhea" id="RHEA-COMP:11604"/>
        <dbReference type="ChEBI" id="CHEBI:15378"/>
        <dbReference type="ChEBI" id="CHEBI:29999"/>
        <dbReference type="ChEBI" id="CHEBI:30616"/>
        <dbReference type="ChEBI" id="CHEBI:83421"/>
        <dbReference type="ChEBI" id="CHEBI:456216"/>
        <dbReference type="EC" id="2.7.11.1"/>
    </reaction>
</comment>
<evidence type="ECO:0000256" key="3">
    <source>
        <dbReference type="ARBA" id="ARBA00022679"/>
    </source>
</evidence>
<keyword evidence="3" id="KW-0808">Transferase</keyword>
<keyword evidence="4" id="KW-0547">Nucleotide-binding</keyword>
<dbReference type="EMBL" id="KB454506">
    <property type="protein sequence ID" value="EME29677.1"/>
    <property type="molecule type" value="Genomic_DNA"/>
</dbReference>
<dbReference type="GO" id="GO:0004674">
    <property type="term" value="F:protein serine/threonine kinase activity"/>
    <property type="evidence" value="ECO:0007669"/>
    <property type="project" value="UniProtKB-KW"/>
</dbReference>
<dbReference type="PANTHER" id="PTHR48012">
    <property type="entry name" value="STERILE20-LIKE KINASE, ISOFORM B-RELATED"/>
    <property type="match status" value="1"/>
</dbReference>
<proteinExistence type="inferred from homology"/>
<evidence type="ECO:0000256" key="4">
    <source>
        <dbReference type="ARBA" id="ARBA00022741"/>
    </source>
</evidence>
<evidence type="ECO:0000256" key="1">
    <source>
        <dbReference type="ARBA" id="ARBA00008874"/>
    </source>
</evidence>
<dbReference type="GO" id="GO:0005737">
    <property type="term" value="C:cytoplasm"/>
    <property type="evidence" value="ECO:0007669"/>
    <property type="project" value="TreeGrafter"/>
</dbReference>
<evidence type="ECO:0000256" key="7">
    <source>
        <dbReference type="ARBA" id="ARBA00047899"/>
    </source>
</evidence>
<keyword evidence="5 10" id="KW-0418">Kinase</keyword>
<evidence type="ECO:0000313" key="11">
    <source>
        <dbReference type="Proteomes" id="UP000030680"/>
    </source>
</evidence>
<dbReference type="PANTHER" id="PTHR48012:SF10">
    <property type="entry name" value="FI20177P1"/>
    <property type="match status" value="1"/>
</dbReference>
<dbReference type="InterPro" id="IPR050629">
    <property type="entry name" value="STE20/SPS1-PAK"/>
</dbReference>
<evidence type="ECO:0000256" key="2">
    <source>
        <dbReference type="ARBA" id="ARBA00022527"/>
    </source>
</evidence>
<dbReference type="STRING" id="130081.M2XHV7"/>
<keyword evidence="2" id="KW-0723">Serine/threonine-protein kinase</keyword>
<evidence type="ECO:0000256" key="5">
    <source>
        <dbReference type="ARBA" id="ARBA00022777"/>
    </source>
</evidence>